<dbReference type="NCBIfam" id="TIGR04183">
    <property type="entry name" value="Por_Secre_tail"/>
    <property type="match status" value="1"/>
</dbReference>
<accession>A0A2T2YEY3</accession>
<dbReference type="OrthoDB" id="7794186at2"/>
<dbReference type="Pfam" id="PF19408">
    <property type="entry name" value="PKD_6"/>
    <property type="match status" value="2"/>
</dbReference>
<proteinExistence type="predicted"/>
<dbReference type="Pfam" id="PF18962">
    <property type="entry name" value="Por_Secre_tail"/>
    <property type="match status" value="1"/>
</dbReference>
<comment type="caution">
    <text evidence="5">The sequence shown here is derived from an EMBL/GenBank/DDBJ whole genome shotgun (WGS) entry which is preliminary data.</text>
</comment>
<feature type="chain" id="PRO_5015616794" description="Ig-like domain-containing protein" evidence="1">
    <location>
        <begin position="20"/>
        <end position="1774"/>
    </location>
</feature>
<feature type="domain" description="Ig-like" evidence="3">
    <location>
        <begin position="1280"/>
        <end position="1363"/>
    </location>
</feature>
<keyword evidence="1" id="KW-0732">Signal</keyword>
<dbReference type="InterPro" id="IPR011047">
    <property type="entry name" value="Quinoprotein_ADH-like_sf"/>
</dbReference>
<evidence type="ECO:0000256" key="1">
    <source>
        <dbReference type="SAM" id="SignalP"/>
    </source>
</evidence>
<feature type="domain" description="PKD-like" evidence="4">
    <location>
        <begin position="1194"/>
        <end position="1262"/>
    </location>
</feature>
<dbReference type="PANTHER" id="PTHR35580">
    <property type="entry name" value="CELL SURFACE GLYCOPROTEIN (S-LAYER PROTEIN)-LIKE PROTEIN"/>
    <property type="match status" value="1"/>
</dbReference>
<keyword evidence="6" id="KW-1185">Reference proteome</keyword>
<dbReference type="SUPFAM" id="SSF63829">
    <property type="entry name" value="Calcium-dependent phosphotriesterase"/>
    <property type="match status" value="1"/>
</dbReference>
<evidence type="ECO:0000259" key="2">
    <source>
        <dbReference type="Pfam" id="PF18962"/>
    </source>
</evidence>
<dbReference type="InterPro" id="IPR052918">
    <property type="entry name" value="Motility_Chemotaxis_Reg"/>
</dbReference>
<sequence>MQKPLLLSLLLFISFSALSQDWQWVRGVGGPDYSESKRIATDANGNSYVLGNFAQTFRLEGLELQGSPNGEVFLIKYDTNGLLKWAKQFGGTSIVEGEDLFADASGNLFITGNFKGTTSFGSYTLTSPNDRSLFVAKLDANGNVLWAKQSFSSAGDVKGRNLTVDLSGNTYVTGSFFESATFGSTSIQATKDEQVFINKYNSQGDLVWVKMAGGLGTCLTHGLTTDTNGNLYLTGQFWHTAVFGSTILYKNDPITSPGEIFLAKYDAAGNALWAKQAGGAGSDVASGITVDNNGNSYIIGFFTGTAQFGSATITGSVGKNICIAKFSTTGGLIWIKKHQGSGDAIGISIDLDASGNVVTTGYFKGSLSLENATLIAQGGFDTYFAKYDISGNITGAIQAGGSGTDYPKDLEVNTNGKIYFTGDFEGPATFGTSALSGEVVIGKLNSISYNQEPVPTITVGALNRSSMCLGTVMEVPFTTTGRFGADNTFTVQLSDYAGYFDNPTNIGSGTTSPITVRIPTDAYLGTRYRIRVVASSPKGIVKDNGANLTINNPPTVTASVAARTISAGSSTTLYASGADTYVWSPTIGLDNANSANPVATPTVTTTYIVTGTKDGCTSTASVLVKVEPIPTAGSIFKWNSVKYEGNIGSASGYGTGTDAKGNIYLVGSFSNSITFGSTTLNVPGYVGHDQIFLVKYSNNGQVLWVKQIGGDLHDYVSDFAVDANGNIYITGWFSSQMTIGTKTLVEDESAEGISYFVAKLNSEGEVAWANKIEGPNNSVTAITAAPNGEVYISGTFRTVATFNETSLTNNGNKLDYFLVKYTIDGKVVWGKSLTGSSIKGYRNTDLVTDSKGNLYATGSFSKGTLEIGPYILTSKIEFTNSFLAKFTPDGQVQWAKFIGQETSSYSHTTSRLITIDKNDKVYLAGEFNLYTKFDNVTLSNIGKSNNFLAKYDETGALLWVTETGGEVSGITTDTQGSIYTTGSFTNLANFGTKQLAITDQEYAAFVVKYDVNGQVIWAEQAIASEFWQISSGGISVDEKQNIYIAGSLDKGGTYTPITFGCQTITLIKPQIGSYFLAKLSPGNGALPTLVTSKLSTNTVCAGSTLNVPFSVANKPGDCQSYIVLLSDSKGSFENARIIGRGLTSPIPVTIPVAYSLAGNGYRIKVVSATPAITGTDNGTDINIMALSEITIRASKTDLCPGTVGVVYTASSDSGFTSFSWTVPGDWIITGGQGTNKITVTTGTSNGEVAVTAVSKECNIPVTKRLPIVLTEVFPPHVWSYATAVCKDATTTIVASGAPSNTTYQWYSSANGTNPIWKSSRDFSSSESRFYTPAINTTTTFYVSILFPSGCESERVPVLITVNPLPDTPASISASIVKPCTGLVVTYEVPKMNQELGYKWEVPANWTVISGQNTSKINVQVGTGTGMVKVAAYNYCSSSLVRSLPVEASTPVRPTIATSPICGPGRVTFNAINVPPTSSLRWYTTATGATPIAGETGSTFVTPSLTSTTNYYVSVVTPEGCESSRVAIEAIINSAPTANAGPNETICISTLGYILKGGVPAGGQWSGKGVTAGGYFNPASAGEGSHELTYSITQGSCTVADTKTIIITKGPAVTLAPFGTVCRTVQDYVLTGGQPAGGVYSGAGVENGLFTPVDSIEQHLIAYTYTGKGGCSTTVWQPITVSTCTGMAESELTSKLVTYPNPTKSDLNIELSLPKATTIKLLLLDARGAKMLERDYSKVHGAFRQVISLKDKPRGIYLLQLVFKDSVITKRIVVE</sequence>
<evidence type="ECO:0000259" key="4">
    <source>
        <dbReference type="Pfam" id="PF19408"/>
    </source>
</evidence>
<dbReference type="Pfam" id="PF19081">
    <property type="entry name" value="Ig_7"/>
    <property type="match status" value="2"/>
</dbReference>
<dbReference type="Pfam" id="PF06739">
    <property type="entry name" value="SBBP"/>
    <property type="match status" value="2"/>
</dbReference>
<dbReference type="PANTHER" id="PTHR35580:SF1">
    <property type="entry name" value="PHYTASE-LIKE DOMAIN-CONTAINING PROTEIN"/>
    <property type="match status" value="1"/>
</dbReference>
<reference evidence="5 6" key="1">
    <citation type="submission" date="2018-03" db="EMBL/GenBank/DDBJ databases">
        <title>Adhaeribacter sp. HMF7605 Genome sequencing and assembly.</title>
        <authorList>
            <person name="Kang H."/>
            <person name="Kang J."/>
            <person name="Cha I."/>
            <person name="Kim H."/>
            <person name="Joh K."/>
        </authorList>
    </citation>
    <scope>NUCLEOTIDE SEQUENCE [LARGE SCALE GENOMIC DNA]</scope>
    <source>
        <strain evidence="5 6">HMF7605</strain>
    </source>
</reference>
<organism evidence="5 6">
    <name type="scientific">Adhaeribacter arboris</name>
    <dbReference type="NCBI Taxonomy" id="2072846"/>
    <lineage>
        <taxon>Bacteria</taxon>
        <taxon>Pseudomonadati</taxon>
        <taxon>Bacteroidota</taxon>
        <taxon>Cytophagia</taxon>
        <taxon>Cytophagales</taxon>
        <taxon>Hymenobacteraceae</taxon>
        <taxon>Adhaeribacter</taxon>
    </lineage>
</organism>
<evidence type="ECO:0000313" key="5">
    <source>
        <dbReference type="EMBL" id="PSR54076.1"/>
    </source>
</evidence>
<dbReference type="EMBL" id="PYFT01000001">
    <property type="protein sequence ID" value="PSR54076.1"/>
    <property type="molecule type" value="Genomic_DNA"/>
</dbReference>
<dbReference type="Proteomes" id="UP000240357">
    <property type="component" value="Unassembled WGS sequence"/>
</dbReference>
<feature type="signal peptide" evidence="1">
    <location>
        <begin position="1"/>
        <end position="19"/>
    </location>
</feature>
<dbReference type="SUPFAM" id="SSF50998">
    <property type="entry name" value="Quinoprotein alcohol dehydrogenase-like"/>
    <property type="match status" value="1"/>
</dbReference>
<evidence type="ECO:0000313" key="6">
    <source>
        <dbReference type="Proteomes" id="UP000240357"/>
    </source>
</evidence>
<feature type="domain" description="Secretion system C-terminal sorting" evidence="2">
    <location>
        <begin position="1698"/>
        <end position="1773"/>
    </location>
</feature>
<feature type="domain" description="PKD-like" evidence="4">
    <location>
        <begin position="1365"/>
        <end position="1445"/>
    </location>
</feature>
<evidence type="ECO:0000259" key="3">
    <source>
        <dbReference type="Pfam" id="PF19081"/>
    </source>
</evidence>
<name>A0A2T2YEY3_9BACT</name>
<gene>
    <name evidence="5" type="ORF">AHMF7605_11365</name>
</gene>
<dbReference type="InterPro" id="IPR010620">
    <property type="entry name" value="SBBP_repeat"/>
</dbReference>
<protein>
    <recommendedName>
        <fullName evidence="7">Ig-like domain-containing protein</fullName>
    </recommendedName>
</protein>
<dbReference type="RefSeq" id="WP_106929382.1">
    <property type="nucleotide sequence ID" value="NZ_PYFT01000001.1"/>
</dbReference>
<dbReference type="InterPro" id="IPR044023">
    <property type="entry name" value="Ig_7"/>
</dbReference>
<dbReference type="InterPro" id="IPR045829">
    <property type="entry name" value="PKD_6"/>
</dbReference>
<evidence type="ECO:0008006" key="7">
    <source>
        <dbReference type="Google" id="ProtNLM"/>
    </source>
</evidence>
<dbReference type="InterPro" id="IPR026444">
    <property type="entry name" value="Secre_tail"/>
</dbReference>
<feature type="domain" description="Ig-like" evidence="3">
    <location>
        <begin position="1450"/>
        <end position="1532"/>
    </location>
</feature>